<evidence type="ECO:0000313" key="8">
    <source>
        <dbReference type="Proteomes" id="UP000199652"/>
    </source>
</evidence>
<dbReference type="PANTHER" id="PTHR36108:SF13">
    <property type="entry name" value="COLOSSIN-B-RELATED"/>
    <property type="match status" value="1"/>
</dbReference>
<dbReference type="Gene3D" id="2.60.40.10">
    <property type="entry name" value="Immunoglobulins"/>
    <property type="match status" value="2"/>
</dbReference>
<keyword evidence="4" id="KW-0732">Signal</keyword>
<evidence type="ECO:0000256" key="3">
    <source>
        <dbReference type="ARBA" id="ARBA00022525"/>
    </source>
</evidence>
<dbReference type="PANTHER" id="PTHR36108">
    <property type="entry name" value="COLOSSIN-B-RELATED"/>
    <property type="match status" value="1"/>
</dbReference>
<proteinExistence type="inferred from homology"/>
<dbReference type="InterPro" id="IPR033764">
    <property type="entry name" value="Sdr_B"/>
</dbReference>
<organism evidence="7 8">
    <name type="scientific">Eubacterium barkeri</name>
    <name type="common">Clostridium barkeri</name>
    <dbReference type="NCBI Taxonomy" id="1528"/>
    <lineage>
        <taxon>Bacteria</taxon>
        <taxon>Bacillati</taxon>
        <taxon>Bacillota</taxon>
        <taxon>Clostridia</taxon>
        <taxon>Eubacteriales</taxon>
        <taxon>Eubacteriaceae</taxon>
        <taxon>Eubacterium</taxon>
    </lineage>
</organism>
<keyword evidence="3" id="KW-0964">Secreted</keyword>
<dbReference type="OrthoDB" id="1768994at2"/>
<protein>
    <submittedName>
        <fullName evidence="7">Carboxypeptidase regulatory-like domain-containing protein</fullName>
    </submittedName>
</protein>
<keyword evidence="8" id="KW-1185">Reference proteome</keyword>
<reference evidence="8" key="1">
    <citation type="submission" date="2016-10" db="EMBL/GenBank/DDBJ databases">
        <authorList>
            <person name="Varghese N."/>
            <person name="Submissions S."/>
        </authorList>
    </citation>
    <scope>NUCLEOTIDE SEQUENCE [LARGE SCALE GENOMIC DNA]</scope>
    <source>
        <strain evidence="8">VPI 5359</strain>
    </source>
</reference>
<sequence length="1211" mass="132934">MRIRIETPIIKGMIGFVLLLTMFIFFSGRVHAEGSADLVENGGYRPYTEWANKTTSGLLRHQIIKAFVKEGETVYFGSSVTKSELAGGDIAIKDPNGNTTTYTNTQSKGYIETPAQESTGPAALAGKGGYPAHSFTATTTGVYVFEFHSTKNEVGNPTKAQYDAAWTENGMSVAAWDITVTNNDNPISGRVYTDYLCLNMGANNIPLKSQVYVVTYDGYIYQTDFNGMEPYGFLFFGNNRGLFNTKTQQTAYASAFAEDISKAEMGELEGNMGYYSPAKENDASNRTFKVFFNDPSKDLPRTVLPTLESTAIVQKGSLRFMYGDQEGVGRVGKGGDFLFTMNREDEGSNAGSYQIEINFGDNNTVVLSGDAQIGENRVHWDGKDANGNPPNKETDYTATLITKGGEYHFLMFDVENNPNGIKNKLTNGNNAGKEWDVYYNNVPLASSQNKKLGDGESQWRFTAANSEEGASAYKDARGNNAAIDYWTFSESSRETADFKLEDSLDQNGYITGFVFEDENSDGIYNPSDNDGYIAGASILMTNERGEVVDTQVTGNDGTYTSKLLPYGTYTVTVTPPEGKPYRITTGNAGQSGVLGDGTLTNSDSVRMDDVGYDLPRGAFSFTKVDGDTQLPLAGATFTLSYTDSDGTEKEIDTQVSDDSGQVTFADIKWRADGYTLLEKYAPVGYKPSTDKWNVTIDHDGTVTLSTMDGNRVTTIANQSEILTKKTADLLNWDDRTYTLNLYASCPANRDSENKDTLAAQKIVDTIDHRFVVVDAQGNPLADGATVADGTLHITDDSTYVEWTNQELPQVNDPTLGGWTRSIMIKAKADFIGGNAITTNTVEAYVQTAIGTVKFPVPSVNVKAEPQFDNLEETRFWGDPDTFSNEALIDILFKNRYKDYDGELSADRLTAYWSADVEGVSSSDPTAIITEINQATQLKADENTILQYLRMTYNAGDPTQASTEATHEKVAGDANAGYSVDAKNSGRTIIGNTTKQDDTVLKDKPYGLYTLHIVTGQIQINKTIDTQYSNISKINANQTFVYKIERYEKASDHTPTDTFYETISFDANNGSVKADSRLISGLKKGYYKVTEEIDWSAKYGLESHTTKMGDKETAFDGRAFGSSILSKEKNEIGRGFAIGEVIQGDANTGLKTFSGLEDAQYRNPGDTPKKCMDSEKYNTVAYGTRTQVSFVNKNKNWNWISDTASAINVFKK</sequence>
<dbReference type="RefSeq" id="WP_090245705.1">
    <property type="nucleotide sequence ID" value="NZ_FNOU01000014.1"/>
</dbReference>
<evidence type="ECO:0000256" key="2">
    <source>
        <dbReference type="ARBA" id="ARBA00007257"/>
    </source>
</evidence>
<dbReference type="STRING" id="1528.SAMN04488579_11456"/>
<dbReference type="Pfam" id="PF17802">
    <property type="entry name" value="SpaA"/>
    <property type="match status" value="1"/>
</dbReference>
<dbReference type="GO" id="GO:0004180">
    <property type="term" value="F:carboxypeptidase activity"/>
    <property type="evidence" value="ECO:0007669"/>
    <property type="project" value="UniProtKB-KW"/>
</dbReference>
<keyword evidence="7" id="KW-0378">Hydrolase</keyword>
<evidence type="ECO:0000259" key="6">
    <source>
        <dbReference type="Pfam" id="PF17802"/>
    </source>
</evidence>
<dbReference type="AlphaFoldDB" id="A0A1H3GQ85"/>
<evidence type="ECO:0000256" key="1">
    <source>
        <dbReference type="ARBA" id="ARBA00004613"/>
    </source>
</evidence>
<accession>A0A1H3GQ85</accession>
<evidence type="ECO:0000259" key="5">
    <source>
        <dbReference type="Pfam" id="PF17210"/>
    </source>
</evidence>
<evidence type="ECO:0000256" key="4">
    <source>
        <dbReference type="ARBA" id="ARBA00022729"/>
    </source>
</evidence>
<dbReference type="InterPro" id="IPR013783">
    <property type="entry name" value="Ig-like_fold"/>
</dbReference>
<dbReference type="SUPFAM" id="SSF49478">
    <property type="entry name" value="Cna protein B-type domain"/>
    <property type="match status" value="1"/>
</dbReference>
<dbReference type="EMBL" id="FNOU01000014">
    <property type="protein sequence ID" value="SDY04489.1"/>
    <property type="molecule type" value="Genomic_DNA"/>
</dbReference>
<comment type="subcellular location">
    <subcellularLocation>
        <location evidence="1">Secreted</location>
    </subcellularLocation>
</comment>
<gene>
    <name evidence="7" type="ORF">SAMN04488579_11456</name>
</gene>
<feature type="domain" description="SpaA-like prealbumin fold" evidence="6">
    <location>
        <begin position="618"/>
        <end position="708"/>
    </location>
</feature>
<dbReference type="GO" id="GO:0005576">
    <property type="term" value="C:extracellular region"/>
    <property type="evidence" value="ECO:0007669"/>
    <property type="project" value="UniProtKB-SubCell"/>
</dbReference>
<keyword evidence="7" id="KW-0121">Carboxypeptidase</keyword>
<comment type="similarity">
    <text evidence="2">Belongs to the serine-aspartate repeat-containing protein (SDr) family.</text>
</comment>
<dbReference type="Proteomes" id="UP000199652">
    <property type="component" value="Unassembled WGS sequence"/>
</dbReference>
<name>A0A1H3GQ85_EUBBA</name>
<evidence type="ECO:0000313" key="7">
    <source>
        <dbReference type="EMBL" id="SDY04489.1"/>
    </source>
</evidence>
<keyword evidence="7" id="KW-0645">Protease</keyword>
<feature type="domain" description="SD-repeat containing protein B" evidence="5">
    <location>
        <begin position="511"/>
        <end position="591"/>
    </location>
</feature>
<dbReference type="InterPro" id="IPR041033">
    <property type="entry name" value="SpaA_PFL_dom_1"/>
</dbReference>
<dbReference type="Pfam" id="PF17210">
    <property type="entry name" value="SdrD_B"/>
    <property type="match status" value="1"/>
</dbReference>